<proteinExistence type="predicted"/>
<evidence type="ECO:0000313" key="2">
    <source>
        <dbReference type="Proteomes" id="UP001107961"/>
    </source>
</evidence>
<reference evidence="1" key="1">
    <citation type="submission" date="2022-01" db="EMBL/GenBank/DDBJ databases">
        <authorList>
            <person name="Karlyshev A.V."/>
            <person name="Jaspars M."/>
        </authorList>
    </citation>
    <scope>NUCLEOTIDE SEQUENCE</scope>
    <source>
        <strain evidence="1">AGSA3-2</strain>
    </source>
</reference>
<comment type="caution">
    <text evidence="1">The sequence shown here is derived from an EMBL/GenBank/DDBJ whole genome shotgun (WGS) entry which is preliminary data.</text>
</comment>
<dbReference type="RefSeq" id="WP_233925972.1">
    <property type="nucleotide sequence ID" value="NZ_JAJVKT010000017.1"/>
</dbReference>
<gene>
    <name evidence="1" type="ORF">LZG35_14120</name>
</gene>
<evidence type="ECO:0000313" key="1">
    <source>
        <dbReference type="EMBL" id="MCE7509777.1"/>
    </source>
</evidence>
<dbReference type="AlphaFoldDB" id="A0A9Q3ZHV8"/>
<accession>A0A9Q3ZHV8</accession>
<name>A0A9Q3ZHV8_9GAMM</name>
<sequence>MANTNRPQNLGALLKRHPRLGRLASNARAQPAPSQSRDPRACLPPALRDRVMLVEESQRWLALVENSATAQLLRFHLPRLQRALPGAASVKIVVTGRRQLDGGSGSSTHAMDEGKYRAMGPVLDEESAAHIARAARDMDDPGLREALARLASRVKK</sequence>
<protein>
    <submittedName>
        <fullName evidence="1">Uncharacterized protein</fullName>
    </submittedName>
</protein>
<dbReference type="Proteomes" id="UP001107961">
    <property type="component" value="Unassembled WGS sequence"/>
</dbReference>
<keyword evidence="2" id="KW-1185">Reference proteome</keyword>
<organism evidence="1 2">
    <name type="scientific">Alloalcanivorax xenomutans</name>
    <dbReference type="NCBI Taxonomy" id="1094342"/>
    <lineage>
        <taxon>Bacteria</taxon>
        <taxon>Pseudomonadati</taxon>
        <taxon>Pseudomonadota</taxon>
        <taxon>Gammaproteobacteria</taxon>
        <taxon>Oceanospirillales</taxon>
        <taxon>Alcanivoracaceae</taxon>
        <taxon>Alloalcanivorax</taxon>
    </lineage>
</organism>
<dbReference type="EMBL" id="JAJVKT010000017">
    <property type="protein sequence ID" value="MCE7509777.1"/>
    <property type="molecule type" value="Genomic_DNA"/>
</dbReference>